<organism evidence="3 4">
    <name type="scientific">Phocaeicola intestinalis</name>
    <dbReference type="NCBI Taxonomy" id="2762212"/>
    <lineage>
        <taxon>Bacteria</taxon>
        <taxon>Pseudomonadati</taxon>
        <taxon>Bacteroidota</taxon>
        <taxon>Bacteroidia</taxon>
        <taxon>Bacteroidales</taxon>
        <taxon>Bacteroidaceae</taxon>
        <taxon>Phocaeicola</taxon>
    </lineage>
</organism>
<comment type="caution">
    <text evidence="3">The sequence shown here is derived from an EMBL/GenBank/DDBJ whole genome shotgun (WGS) entry which is preliminary data.</text>
</comment>
<feature type="domain" description="DUF6819" evidence="2">
    <location>
        <begin position="488"/>
        <end position="658"/>
    </location>
</feature>
<dbReference type="EMBL" id="JACSPP010000042">
    <property type="protein sequence ID" value="MBD8041200.1"/>
    <property type="molecule type" value="Genomic_DNA"/>
</dbReference>
<evidence type="ECO:0000259" key="2">
    <source>
        <dbReference type="Pfam" id="PF20683"/>
    </source>
</evidence>
<dbReference type="InterPro" id="IPR011004">
    <property type="entry name" value="Trimer_LpxA-like_sf"/>
</dbReference>
<dbReference type="Pfam" id="PF20683">
    <property type="entry name" value="DUF6819"/>
    <property type="match status" value="1"/>
</dbReference>
<dbReference type="Proteomes" id="UP000620874">
    <property type="component" value="Unassembled WGS sequence"/>
</dbReference>
<dbReference type="SUPFAM" id="SSF51161">
    <property type="entry name" value="Trimeric LpxA-like enzymes"/>
    <property type="match status" value="1"/>
</dbReference>
<dbReference type="InterPro" id="IPR032533">
    <property type="entry name" value="DUF4954"/>
</dbReference>
<evidence type="ECO:0000259" key="1">
    <source>
        <dbReference type="Pfam" id="PF16314"/>
    </source>
</evidence>
<dbReference type="Pfam" id="PF16314">
    <property type="entry name" value="DUF4954"/>
    <property type="match status" value="1"/>
</dbReference>
<dbReference type="RefSeq" id="WP_022041318.1">
    <property type="nucleotide sequence ID" value="NZ_JACSPP010000042.1"/>
</dbReference>
<evidence type="ECO:0000313" key="3">
    <source>
        <dbReference type="EMBL" id="MBD8041200.1"/>
    </source>
</evidence>
<keyword evidence="4" id="KW-1185">Reference proteome</keyword>
<reference evidence="3 4" key="1">
    <citation type="submission" date="2020-08" db="EMBL/GenBank/DDBJ databases">
        <title>A Genomic Blueprint of the Chicken Gut Microbiome.</title>
        <authorList>
            <person name="Gilroy R."/>
            <person name="Ravi A."/>
            <person name="Getino M."/>
            <person name="Pursley I."/>
            <person name="Horton D.L."/>
            <person name="Alikhan N.-F."/>
            <person name="Baker D."/>
            <person name="Gharbi K."/>
            <person name="Hall N."/>
            <person name="Watson M."/>
            <person name="Adriaenssens E.M."/>
            <person name="Foster-Nyarko E."/>
            <person name="Jarju S."/>
            <person name="Secka A."/>
            <person name="Antonio M."/>
            <person name="Oren A."/>
            <person name="Chaudhuri R."/>
            <person name="La Ragione R.M."/>
            <person name="Hildebrand F."/>
            <person name="Pallen M.J."/>
        </authorList>
    </citation>
    <scope>NUCLEOTIDE SEQUENCE [LARGE SCALE GENOMIC DNA]</scope>
    <source>
        <strain evidence="3 4">Sa1CVN1</strain>
    </source>
</reference>
<dbReference type="InterPro" id="IPR049208">
    <property type="entry name" value="DUF6819"/>
</dbReference>
<protein>
    <submittedName>
        <fullName evidence="3">DUF4954 family protein</fullName>
    </submittedName>
</protein>
<name>A0ABR8YAH3_9BACT</name>
<evidence type="ECO:0000313" key="4">
    <source>
        <dbReference type="Proteomes" id="UP000620874"/>
    </source>
</evidence>
<gene>
    <name evidence="3" type="ORF">H9625_12285</name>
</gene>
<dbReference type="Gene3D" id="2.160.10.10">
    <property type="entry name" value="Hexapeptide repeat proteins"/>
    <property type="match status" value="1"/>
</dbReference>
<accession>A0ABR8YAH3</accession>
<feature type="domain" description="DUF4954" evidence="1">
    <location>
        <begin position="4"/>
        <end position="436"/>
    </location>
</feature>
<proteinExistence type="predicted"/>
<sequence length="667" mass="74915">MNTYRSLTKEEIGRLEAQACTAADWNEVQVAERFTTAHVHHARFSGKIRLGVFEGEFQLAGGVRKHAGLSYVVLHNVTVGDNCLIENVKNYIANYDIGESTFIENVDIILVDKKSRFGNGVEVSVLNETGGREVVIHDHLSAHQAYIMALYRHRPLLIERMKAVIEGYAEEHASERGTIGNHVTIVNAGYIKNVRIGDCCEIEGAGRLKNGSINSNAADPVHIGYGVVCDDFIVSSGAHIEDGTMITRCFVGQACRMGHNYSASDSLFFSNCQEENGEACAIFAGPFTVTHHKSTLLIAGMFSFMNAGSGSNQSNHMYKLGPIHQGALERGAKTTSDSYVLWPARIGAFSLVMGRHVNHPDTSNLPFSYLIEDKNTTYLVPGVNLRSVGTIRDAQKWPKRDLRKDPMKLDQINYNLLSPYTIQKMMKGREILKELERVSGETSETYAYQSAKIKNSALNKGIRFYETAIHKFLGNSVIKRLENIRFRSDEEIRQRLVPDTSIGKGEWVDVSGLIAPKSEIERVMSEIETGTLCTVKQMHERFAEMHACYYTYEWTWAYEKMLDFYHLEADKVTARDIVAIVRQWQESVVWLDRMVYEDAQKEFSLTSMTGFGADGSKTEQQLDFEQVRGVFESNPFVTAVLEHIKVKTALGNELIDRLKGLLNENEA</sequence>